<dbReference type="GO" id="GO:0005737">
    <property type="term" value="C:cytoplasm"/>
    <property type="evidence" value="ECO:0007669"/>
    <property type="project" value="TreeGrafter"/>
</dbReference>
<dbReference type="Pfam" id="PF00226">
    <property type="entry name" value="DnaJ"/>
    <property type="match status" value="1"/>
</dbReference>
<dbReference type="PROSITE" id="PS00636">
    <property type="entry name" value="DNAJ_1"/>
    <property type="match status" value="1"/>
</dbReference>
<dbReference type="OrthoDB" id="10250354at2759"/>
<dbReference type="GO" id="GO:0042026">
    <property type="term" value="P:protein refolding"/>
    <property type="evidence" value="ECO:0007669"/>
    <property type="project" value="TreeGrafter"/>
</dbReference>
<evidence type="ECO:0000259" key="1">
    <source>
        <dbReference type="PROSITE" id="PS50076"/>
    </source>
</evidence>
<gene>
    <name evidence="2" type="ORF">BBA_10280</name>
</gene>
<feature type="domain" description="J" evidence="1">
    <location>
        <begin position="9"/>
        <end position="73"/>
    </location>
</feature>
<name>J4UES4_BEAB2</name>
<proteinExistence type="predicted"/>
<dbReference type="GO" id="GO:0051082">
    <property type="term" value="F:unfolded protein binding"/>
    <property type="evidence" value="ECO:0007669"/>
    <property type="project" value="TreeGrafter"/>
</dbReference>
<dbReference type="SUPFAM" id="SSF46565">
    <property type="entry name" value="Chaperone J-domain"/>
    <property type="match status" value="1"/>
</dbReference>
<dbReference type="Gene3D" id="1.10.287.110">
    <property type="entry name" value="DnaJ domain"/>
    <property type="match status" value="1"/>
</dbReference>
<dbReference type="CDD" id="cd06257">
    <property type="entry name" value="DnaJ"/>
    <property type="match status" value="1"/>
</dbReference>
<accession>J4UES4</accession>
<dbReference type="InterPro" id="IPR036869">
    <property type="entry name" value="J_dom_sf"/>
</dbReference>
<dbReference type="HOGENOM" id="CLU_1224562_0_0_1"/>
<dbReference type="InterPro" id="IPR018253">
    <property type="entry name" value="DnaJ_domain_CS"/>
</dbReference>
<dbReference type="EMBL" id="JH725263">
    <property type="protein sequence ID" value="EJP60777.1"/>
    <property type="molecule type" value="Genomic_DNA"/>
</dbReference>
<dbReference type="AlphaFoldDB" id="J4UES4"/>
<dbReference type="PANTHER" id="PTHR43096">
    <property type="entry name" value="DNAJ HOMOLOG 1, MITOCHONDRIAL-RELATED"/>
    <property type="match status" value="1"/>
</dbReference>
<dbReference type="SMART" id="SM00271">
    <property type="entry name" value="DnaJ"/>
    <property type="match status" value="1"/>
</dbReference>
<dbReference type="InParanoid" id="J4UES4"/>
<dbReference type="PROSITE" id="PS50076">
    <property type="entry name" value="DNAJ_2"/>
    <property type="match status" value="1"/>
</dbReference>
<evidence type="ECO:0000313" key="2">
    <source>
        <dbReference type="EMBL" id="EJP60777.1"/>
    </source>
</evidence>
<dbReference type="GeneID" id="19893292"/>
<reference evidence="2 3" key="1">
    <citation type="journal article" date="2012" name="Sci. Rep.">
        <title>Genomic perspectives on the evolution of fungal entomopathogenicity in Beauveria bassiana.</title>
        <authorList>
            <person name="Xiao G."/>
            <person name="Ying S.H."/>
            <person name="Zheng P."/>
            <person name="Wang Z.L."/>
            <person name="Zhang S."/>
            <person name="Xie X.Q."/>
            <person name="Shang Y."/>
            <person name="St Leger R.J."/>
            <person name="Zhao G.P."/>
            <person name="Wang C."/>
            <person name="Feng M.G."/>
        </authorList>
    </citation>
    <scope>NUCLEOTIDE SEQUENCE [LARGE SCALE GENOMIC DNA]</scope>
    <source>
        <strain evidence="2 3">ARSEF 2860</strain>
    </source>
</reference>
<organism evidence="2 3">
    <name type="scientific">Beauveria bassiana (strain ARSEF 2860)</name>
    <name type="common">White muscardine disease fungus</name>
    <name type="synonym">Tritirachium shiotae</name>
    <dbReference type="NCBI Taxonomy" id="655819"/>
    <lineage>
        <taxon>Eukaryota</taxon>
        <taxon>Fungi</taxon>
        <taxon>Dikarya</taxon>
        <taxon>Ascomycota</taxon>
        <taxon>Pezizomycotina</taxon>
        <taxon>Sordariomycetes</taxon>
        <taxon>Hypocreomycetidae</taxon>
        <taxon>Hypocreales</taxon>
        <taxon>Cordycipitaceae</taxon>
        <taxon>Beauveria</taxon>
    </lineage>
</organism>
<dbReference type="InterPro" id="IPR001623">
    <property type="entry name" value="DnaJ_domain"/>
</dbReference>
<dbReference type="PRINTS" id="PR00625">
    <property type="entry name" value="JDOMAIN"/>
</dbReference>
<dbReference type="STRING" id="655819.J4UES4"/>
<dbReference type="Proteomes" id="UP000002762">
    <property type="component" value="Unassembled WGS sequence"/>
</dbReference>
<keyword evidence="3" id="KW-1185">Reference proteome</keyword>
<protein>
    <submittedName>
        <fullName evidence="2">DnaJ domain containing protein</fullName>
    </submittedName>
</protein>
<evidence type="ECO:0000313" key="3">
    <source>
        <dbReference type="Proteomes" id="UP000002762"/>
    </source>
</evidence>
<sequence length="226" mass="26584">MAAREFTHDYYAVLQVSEDADENTIKSSYKRIALRNHPDRNQVPNATAEFQKLQEAYEVLRDPHQRHRFNAQLSRIRRDAAVRISSASNRESYFNCNGQSTQLYEQSIYELERKLCDLRNESAKLHQDCDAKLQKLQKHKAAIQRLLTQDYEAAKEDDKRNTWMSFLTMNGYTRPEQAQRKRAATLRTCNRRDHEDIVRDLEAERDRISVKMVSLHVEISQIGVQK</sequence>
<dbReference type="PANTHER" id="PTHR43096:SF10">
    <property type="entry name" value="CHAPERONE PROTEIN DNAJ A6, CHLOROPLASTIC"/>
    <property type="match status" value="1"/>
</dbReference>
<dbReference type="RefSeq" id="XP_008603599.1">
    <property type="nucleotide sequence ID" value="XM_008605377.1"/>
</dbReference>